<protein>
    <submittedName>
        <fullName evidence="2">Uncharacterized protein</fullName>
    </submittedName>
</protein>
<organism evidence="2 3">
    <name type="scientific">Testicularia cyperi</name>
    <dbReference type="NCBI Taxonomy" id="1882483"/>
    <lineage>
        <taxon>Eukaryota</taxon>
        <taxon>Fungi</taxon>
        <taxon>Dikarya</taxon>
        <taxon>Basidiomycota</taxon>
        <taxon>Ustilaginomycotina</taxon>
        <taxon>Ustilaginomycetes</taxon>
        <taxon>Ustilaginales</taxon>
        <taxon>Anthracoideaceae</taxon>
        <taxon>Testicularia</taxon>
    </lineage>
</organism>
<sequence length="117" mass="13114">MYPLSMHPTLQQHFSSMFMPDNLSCGDSRSSETDASGGRAADFVRIVQAMVYNVFALLEQILEAAEKEENESAEPNQGDDDNASQVIIKSRELIERLYQATRDLHPFHDIPIAPIFG</sequence>
<name>A0A317XMJ5_9BASI</name>
<evidence type="ECO:0000313" key="3">
    <source>
        <dbReference type="Proteomes" id="UP000246740"/>
    </source>
</evidence>
<keyword evidence="3" id="KW-1185">Reference proteome</keyword>
<dbReference type="Proteomes" id="UP000246740">
    <property type="component" value="Unassembled WGS sequence"/>
</dbReference>
<dbReference type="InParanoid" id="A0A317XMJ5"/>
<dbReference type="EMBL" id="KZ819195">
    <property type="protein sequence ID" value="PWY99535.1"/>
    <property type="molecule type" value="Genomic_DNA"/>
</dbReference>
<gene>
    <name evidence="2" type="ORF">BCV70DRAFT_201096</name>
</gene>
<evidence type="ECO:0000256" key="1">
    <source>
        <dbReference type="SAM" id="MobiDB-lite"/>
    </source>
</evidence>
<reference evidence="2 3" key="1">
    <citation type="journal article" date="2018" name="Mol. Biol. Evol.">
        <title>Broad Genomic Sampling Reveals a Smut Pathogenic Ancestry of the Fungal Clade Ustilaginomycotina.</title>
        <authorList>
            <person name="Kijpornyongpan T."/>
            <person name="Mondo S.J."/>
            <person name="Barry K."/>
            <person name="Sandor L."/>
            <person name="Lee J."/>
            <person name="Lipzen A."/>
            <person name="Pangilinan J."/>
            <person name="LaButti K."/>
            <person name="Hainaut M."/>
            <person name="Henrissat B."/>
            <person name="Grigoriev I.V."/>
            <person name="Spatafora J.W."/>
            <person name="Aime M.C."/>
        </authorList>
    </citation>
    <scope>NUCLEOTIDE SEQUENCE [LARGE SCALE GENOMIC DNA]</scope>
    <source>
        <strain evidence="2 3">MCA 3645</strain>
    </source>
</reference>
<accession>A0A317XMJ5</accession>
<feature type="region of interest" description="Disordered" evidence="1">
    <location>
        <begin position="66"/>
        <end position="85"/>
    </location>
</feature>
<feature type="compositionally biased region" description="Acidic residues" evidence="1">
    <location>
        <begin position="66"/>
        <end position="82"/>
    </location>
</feature>
<dbReference type="AlphaFoldDB" id="A0A317XMJ5"/>
<evidence type="ECO:0000313" key="2">
    <source>
        <dbReference type="EMBL" id="PWY99535.1"/>
    </source>
</evidence>
<proteinExistence type="predicted"/>